<comment type="caution">
    <text evidence="14">The sequence shown here is derived from an EMBL/GenBank/DDBJ whole genome shotgun (WGS) entry which is preliminary data.</text>
</comment>
<evidence type="ECO:0000256" key="11">
    <source>
        <dbReference type="ARBA" id="ARBA00072251"/>
    </source>
</evidence>
<organism evidence="14 15">
    <name type="scientific">Pelagicoccus enzymogenes</name>
    <dbReference type="NCBI Taxonomy" id="2773457"/>
    <lineage>
        <taxon>Bacteria</taxon>
        <taxon>Pseudomonadati</taxon>
        <taxon>Verrucomicrobiota</taxon>
        <taxon>Opitutia</taxon>
        <taxon>Puniceicoccales</taxon>
        <taxon>Pelagicoccaceae</taxon>
        <taxon>Pelagicoccus</taxon>
    </lineage>
</organism>
<keyword evidence="8 12" id="KW-1133">Transmembrane helix</keyword>
<dbReference type="CDD" id="cd06261">
    <property type="entry name" value="TM_PBP2"/>
    <property type="match status" value="1"/>
</dbReference>
<dbReference type="Gene3D" id="1.10.3720.10">
    <property type="entry name" value="MetI-like"/>
    <property type="match status" value="1"/>
</dbReference>
<accession>A0A927FD30</accession>
<dbReference type="GO" id="GO:0005886">
    <property type="term" value="C:plasma membrane"/>
    <property type="evidence" value="ECO:0007669"/>
    <property type="project" value="UniProtKB-SubCell"/>
</dbReference>
<dbReference type="EMBL" id="JACYFG010000051">
    <property type="protein sequence ID" value="MBD5782140.1"/>
    <property type="molecule type" value="Genomic_DNA"/>
</dbReference>
<feature type="domain" description="ABC transmembrane type-1" evidence="13">
    <location>
        <begin position="149"/>
        <end position="341"/>
    </location>
</feature>
<evidence type="ECO:0000256" key="10">
    <source>
        <dbReference type="ARBA" id="ARBA00024202"/>
    </source>
</evidence>
<name>A0A927FD30_9BACT</name>
<evidence type="ECO:0000313" key="14">
    <source>
        <dbReference type="EMBL" id="MBD5782140.1"/>
    </source>
</evidence>
<dbReference type="RefSeq" id="WP_191619207.1">
    <property type="nucleotide sequence ID" value="NZ_JACYFG010000051.1"/>
</dbReference>
<keyword evidence="2 12" id="KW-0813">Transport</keyword>
<evidence type="ECO:0000313" key="15">
    <source>
        <dbReference type="Proteomes" id="UP000622317"/>
    </source>
</evidence>
<keyword evidence="9 12" id="KW-0472">Membrane</keyword>
<protein>
    <recommendedName>
        <fullName evidence="11">Oligopeptide transport system permease protein OppC</fullName>
    </recommendedName>
</protein>
<dbReference type="GO" id="GO:0055085">
    <property type="term" value="P:transmembrane transport"/>
    <property type="evidence" value="ECO:0007669"/>
    <property type="project" value="InterPro"/>
</dbReference>
<evidence type="ECO:0000256" key="5">
    <source>
        <dbReference type="ARBA" id="ARBA00022692"/>
    </source>
</evidence>
<keyword evidence="3" id="KW-1003">Cell membrane</keyword>
<evidence type="ECO:0000256" key="9">
    <source>
        <dbReference type="ARBA" id="ARBA00023136"/>
    </source>
</evidence>
<dbReference type="GO" id="GO:0015031">
    <property type="term" value="P:protein transport"/>
    <property type="evidence" value="ECO:0007669"/>
    <property type="project" value="UniProtKB-KW"/>
</dbReference>
<dbReference type="InterPro" id="IPR000515">
    <property type="entry name" value="MetI-like"/>
</dbReference>
<reference evidence="14" key="1">
    <citation type="submission" date="2020-09" db="EMBL/GenBank/DDBJ databases">
        <title>Pelagicoccus enzymogenes sp. nov. with an EPS production, isolated from marine sediment.</title>
        <authorList>
            <person name="Feng X."/>
        </authorList>
    </citation>
    <scope>NUCLEOTIDE SEQUENCE</scope>
    <source>
        <strain evidence="14">NFK12</strain>
    </source>
</reference>
<gene>
    <name evidence="14" type="ORF">IEN85_21760</name>
</gene>
<evidence type="ECO:0000256" key="4">
    <source>
        <dbReference type="ARBA" id="ARBA00022519"/>
    </source>
</evidence>
<dbReference type="PROSITE" id="PS50928">
    <property type="entry name" value="ABC_TM1"/>
    <property type="match status" value="1"/>
</dbReference>
<sequence length="355" mass="38818">MRLSPNLPNHSEAPSSLWNDALRRLLDNRLAMAGLGFFVFITLFCFLGPVLYRFNPEAQVLALESTLPFHTAELVEVRFDPSKATPDEVTTLEDFAEVYALNPEKELAALATGKPLEVNGMLFTPLTRFHVFGTDAKGRDMLARIMSGGRISLGVGFLATATALLIGVAYGSISGYFGGRLDALMMRFVDILYALPFLIFVILLMVLFEDFEHKILLVFLAIGAVEWLTMARIVRGQVMHLKEQEFVMAAKATGVKTASIISKHIAPNLLGPVVVYATLLIPAVMLLESVLSFLGLGTQANAASWGSLIREGQQAMRSAPWQLIAPSLFFSATLFAMNFLGDGLRDALDVKSAKD</sequence>
<keyword evidence="5 12" id="KW-0812">Transmembrane</keyword>
<dbReference type="AlphaFoldDB" id="A0A927FD30"/>
<feature type="transmembrane region" description="Helical" evidence="12">
    <location>
        <begin position="319"/>
        <end position="340"/>
    </location>
</feature>
<evidence type="ECO:0000256" key="8">
    <source>
        <dbReference type="ARBA" id="ARBA00022989"/>
    </source>
</evidence>
<feature type="transmembrane region" description="Helical" evidence="12">
    <location>
        <begin position="151"/>
        <end position="171"/>
    </location>
</feature>
<evidence type="ECO:0000259" key="13">
    <source>
        <dbReference type="PROSITE" id="PS50928"/>
    </source>
</evidence>
<feature type="transmembrane region" description="Helical" evidence="12">
    <location>
        <begin position="273"/>
        <end position="298"/>
    </location>
</feature>
<evidence type="ECO:0000256" key="1">
    <source>
        <dbReference type="ARBA" id="ARBA00004429"/>
    </source>
</evidence>
<comment type="similarity">
    <text evidence="10">Belongs to the binding-protein-dependent transport system permease family. OppBC subfamily.</text>
</comment>
<feature type="transmembrane region" description="Helical" evidence="12">
    <location>
        <begin position="30"/>
        <end position="52"/>
    </location>
</feature>
<feature type="transmembrane region" description="Helical" evidence="12">
    <location>
        <begin position="215"/>
        <end position="234"/>
    </location>
</feature>
<evidence type="ECO:0000256" key="3">
    <source>
        <dbReference type="ARBA" id="ARBA00022475"/>
    </source>
</evidence>
<proteinExistence type="inferred from homology"/>
<keyword evidence="15" id="KW-1185">Reference proteome</keyword>
<evidence type="ECO:0000256" key="7">
    <source>
        <dbReference type="ARBA" id="ARBA00022927"/>
    </source>
</evidence>
<dbReference type="PANTHER" id="PTHR43386:SF2">
    <property type="entry name" value="OLIGOPEPTIDE TRANSPORT SYSTEM PERMEASE PROTEIN OPPC"/>
    <property type="match status" value="1"/>
</dbReference>
<keyword evidence="4" id="KW-0997">Cell inner membrane</keyword>
<evidence type="ECO:0000256" key="12">
    <source>
        <dbReference type="RuleBase" id="RU363032"/>
    </source>
</evidence>
<evidence type="ECO:0000256" key="6">
    <source>
        <dbReference type="ARBA" id="ARBA00022856"/>
    </source>
</evidence>
<dbReference type="Pfam" id="PF12911">
    <property type="entry name" value="OppC_N"/>
    <property type="match status" value="1"/>
</dbReference>
<evidence type="ECO:0000256" key="2">
    <source>
        <dbReference type="ARBA" id="ARBA00022448"/>
    </source>
</evidence>
<dbReference type="SUPFAM" id="SSF161098">
    <property type="entry name" value="MetI-like"/>
    <property type="match status" value="1"/>
</dbReference>
<keyword evidence="7" id="KW-0653">Protein transport</keyword>
<keyword evidence="6" id="KW-0571">Peptide transport</keyword>
<dbReference type="Proteomes" id="UP000622317">
    <property type="component" value="Unassembled WGS sequence"/>
</dbReference>
<dbReference type="GO" id="GO:0015833">
    <property type="term" value="P:peptide transport"/>
    <property type="evidence" value="ECO:0007669"/>
    <property type="project" value="UniProtKB-KW"/>
</dbReference>
<dbReference type="InterPro" id="IPR050366">
    <property type="entry name" value="BP-dependent_transpt_permease"/>
</dbReference>
<dbReference type="InterPro" id="IPR035906">
    <property type="entry name" value="MetI-like_sf"/>
</dbReference>
<feature type="transmembrane region" description="Helical" evidence="12">
    <location>
        <begin position="191"/>
        <end position="208"/>
    </location>
</feature>
<dbReference type="PANTHER" id="PTHR43386">
    <property type="entry name" value="OLIGOPEPTIDE TRANSPORT SYSTEM PERMEASE PROTEIN APPC"/>
    <property type="match status" value="1"/>
</dbReference>
<comment type="subcellular location">
    <subcellularLocation>
        <location evidence="1">Cell inner membrane</location>
        <topology evidence="1">Multi-pass membrane protein</topology>
    </subcellularLocation>
    <subcellularLocation>
        <location evidence="12">Cell membrane</location>
        <topology evidence="12">Multi-pass membrane protein</topology>
    </subcellularLocation>
</comment>
<dbReference type="InterPro" id="IPR025966">
    <property type="entry name" value="OppC_N"/>
</dbReference>
<dbReference type="Pfam" id="PF00528">
    <property type="entry name" value="BPD_transp_1"/>
    <property type="match status" value="1"/>
</dbReference>